<dbReference type="GO" id="GO:0070403">
    <property type="term" value="F:NAD+ binding"/>
    <property type="evidence" value="ECO:0007669"/>
    <property type="project" value="InterPro"/>
</dbReference>
<evidence type="ECO:0000259" key="5">
    <source>
        <dbReference type="Pfam" id="PF00725"/>
    </source>
</evidence>
<protein>
    <submittedName>
        <fullName evidence="7">3-hydroxybutyryl-CoA dehydrogenase</fullName>
    </submittedName>
</protein>
<dbReference type="GO" id="GO:0008691">
    <property type="term" value="F:3-hydroxybutyryl-CoA dehydrogenase activity"/>
    <property type="evidence" value="ECO:0007669"/>
    <property type="project" value="TreeGrafter"/>
</dbReference>
<proteinExistence type="inferred from homology"/>
<dbReference type="PANTHER" id="PTHR48075">
    <property type="entry name" value="3-HYDROXYACYL-COA DEHYDROGENASE FAMILY PROTEIN"/>
    <property type="match status" value="1"/>
</dbReference>
<evidence type="ECO:0000256" key="2">
    <source>
        <dbReference type="ARBA" id="ARBA00009463"/>
    </source>
</evidence>
<dbReference type="FunFam" id="3.40.50.720:FF:000009">
    <property type="entry name" value="Fatty oxidation complex, alpha subunit"/>
    <property type="match status" value="1"/>
</dbReference>
<dbReference type="Proteomes" id="UP000315226">
    <property type="component" value="Unassembled WGS sequence"/>
</dbReference>
<feature type="site" description="Important for catalytic activity" evidence="4">
    <location>
        <position position="159"/>
    </location>
</feature>
<comment type="caution">
    <text evidence="7">The sequence shown here is derived from an EMBL/GenBank/DDBJ whole genome shotgun (WGS) entry which is preliminary data.</text>
</comment>
<evidence type="ECO:0000256" key="3">
    <source>
        <dbReference type="ARBA" id="ARBA00023002"/>
    </source>
</evidence>
<dbReference type="InterPro" id="IPR013328">
    <property type="entry name" value="6PGD_dom2"/>
</dbReference>
<dbReference type="AlphaFoldDB" id="A0A4Y3RCL4"/>
<dbReference type="Pfam" id="PF02737">
    <property type="entry name" value="3HCDH_N"/>
    <property type="match status" value="1"/>
</dbReference>
<organism evidence="7 8">
    <name type="scientific">Streptomyces gardneri</name>
    <dbReference type="NCBI Taxonomy" id="66892"/>
    <lineage>
        <taxon>Bacteria</taxon>
        <taxon>Bacillati</taxon>
        <taxon>Actinomycetota</taxon>
        <taxon>Actinomycetes</taxon>
        <taxon>Kitasatosporales</taxon>
        <taxon>Streptomycetaceae</taxon>
        <taxon>Streptomyces</taxon>
    </lineage>
</organism>
<accession>A0A4Y3RCL4</accession>
<evidence type="ECO:0000256" key="1">
    <source>
        <dbReference type="ARBA" id="ARBA00005086"/>
    </source>
</evidence>
<keyword evidence="8" id="KW-1185">Reference proteome</keyword>
<dbReference type="SUPFAM" id="SSF51735">
    <property type="entry name" value="NAD(P)-binding Rossmann-fold domains"/>
    <property type="match status" value="1"/>
</dbReference>
<sequence length="310" mass="33030">MSGARARGVDIQHVDIQHLDIRRVGVVGGGRMGAGIAEVCARAGLDTIVSETSRPAATAARERIAVSLERAVQRGKLDRSSAETALARVTVTAELADLADRQLVVEAVTENARAKTEVFAALDKIVADPEAILATNTSSLPVMRLGRATGRADRVVGLHFFNPVPVLPLVELVTTLHTSAATTAAVHDFATLTLGKTVVRSTDRAGFVVNALLVPYLLSAIRMTESGHASATDVDRGMELGCAHPMGPLRLADLIGLDTVHSIAESLYEEFKEPLYAPPPLLQRMVEAGLLGRKTGRGFHVYGREVQRNP</sequence>
<evidence type="ECO:0000313" key="7">
    <source>
        <dbReference type="EMBL" id="GEB55486.1"/>
    </source>
</evidence>
<dbReference type="Gene3D" id="1.10.1040.10">
    <property type="entry name" value="N-(1-d-carboxylethyl)-l-norvaline Dehydrogenase, domain 2"/>
    <property type="match status" value="1"/>
</dbReference>
<dbReference type="InterPro" id="IPR006176">
    <property type="entry name" value="3-OHacyl-CoA_DH_NAD-bd"/>
</dbReference>
<dbReference type="PIRSF" id="PIRSF000105">
    <property type="entry name" value="HCDH"/>
    <property type="match status" value="1"/>
</dbReference>
<comment type="similarity">
    <text evidence="2">Belongs to the 3-hydroxyacyl-CoA dehydrogenase family.</text>
</comment>
<dbReference type="PANTHER" id="PTHR48075:SF9">
    <property type="entry name" value="3-HYDROXYBUTYRYL-COA DEHYDROGENASE"/>
    <property type="match status" value="1"/>
</dbReference>
<dbReference type="GO" id="GO:0006635">
    <property type="term" value="P:fatty acid beta-oxidation"/>
    <property type="evidence" value="ECO:0007669"/>
    <property type="project" value="TreeGrafter"/>
</dbReference>
<dbReference type="Pfam" id="PF00725">
    <property type="entry name" value="3HCDH"/>
    <property type="match status" value="1"/>
</dbReference>
<reference evidence="7 8" key="1">
    <citation type="submission" date="2019-06" db="EMBL/GenBank/DDBJ databases">
        <title>Whole genome shotgun sequence of Streptomyces gardneri NBRC 12865.</title>
        <authorList>
            <person name="Hosoyama A."/>
            <person name="Uohara A."/>
            <person name="Ohji S."/>
            <person name="Ichikawa N."/>
        </authorList>
    </citation>
    <scope>NUCLEOTIDE SEQUENCE [LARGE SCALE GENOMIC DNA]</scope>
    <source>
        <strain evidence="7 8">NBRC 12865</strain>
    </source>
</reference>
<gene>
    <name evidence="7" type="ORF">SGA01_10910</name>
</gene>
<dbReference type="OrthoDB" id="9771883at2"/>
<dbReference type="EMBL" id="BJMN01000007">
    <property type="protein sequence ID" value="GEB55486.1"/>
    <property type="molecule type" value="Genomic_DNA"/>
</dbReference>
<name>A0A4Y3RCL4_9ACTN</name>
<dbReference type="SUPFAM" id="SSF48179">
    <property type="entry name" value="6-phosphogluconate dehydrogenase C-terminal domain-like"/>
    <property type="match status" value="1"/>
</dbReference>
<dbReference type="InterPro" id="IPR006108">
    <property type="entry name" value="3HC_DH_C"/>
</dbReference>
<comment type="pathway">
    <text evidence="1">Lipid metabolism; butanoate metabolism.</text>
</comment>
<keyword evidence="3" id="KW-0560">Oxidoreductase</keyword>
<dbReference type="InterPro" id="IPR008927">
    <property type="entry name" value="6-PGluconate_DH-like_C_sf"/>
</dbReference>
<dbReference type="RefSeq" id="WP_141293845.1">
    <property type="nucleotide sequence ID" value="NZ_BJMN01000007.1"/>
</dbReference>
<feature type="domain" description="3-hydroxyacyl-CoA dehydrogenase C-terminal" evidence="5">
    <location>
        <begin position="206"/>
        <end position="302"/>
    </location>
</feature>
<evidence type="ECO:0000313" key="8">
    <source>
        <dbReference type="Proteomes" id="UP000315226"/>
    </source>
</evidence>
<dbReference type="InterPro" id="IPR022694">
    <property type="entry name" value="3-OHacyl-CoA_DH"/>
</dbReference>
<dbReference type="InterPro" id="IPR036291">
    <property type="entry name" value="NAD(P)-bd_dom_sf"/>
</dbReference>
<dbReference type="NCBIfam" id="NF005875">
    <property type="entry name" value="PRK07819.1"/>
    <property type="match status" value="1"/>
</dbReference>
<evidence type="ECO:0000256" key="4">
    <source>
        <dbReference type="PIRSR" id="PIRSR000105-1"/>
    </source>
</evidence>
<feature type="domain" description="3-hydroxyacyl-CoA dehydrogenase NAD binding" evidence="6">
    <location>
        <begin position="24"/>
        <end position="203"/>
    </location>
</feature>
<dbReference type="Gene3D" id="3.40.50.720">
    <property type="entry name" value="NAD(P)-binding Rossmann-like Domain"/>
    <property type="match status" value="1"/>
</dbReference>
<evidence type="ECO:0000259" key="6">
    <source>
        <dbReference type="Pfam" id="PF02737"/>
    </source>
</evidence>